<dbReference type="STRING" id="1127696.HMPREF9134_00200"/>
<dbReference type="SUPFAM" id="SSF51445">
    <property type="entry name" value="(Trans)glycosidases"/>
    <property type="match status" value="1"/>
</dbReference>
<accession>L1NHM8</accession>
<dbReference type="InterPro" id="IPR017853">
    <property type="entry name" value="GH"/>
</dbReference>
<dbReference type="Proteomes" id="UP000010408">
    <property type="component" value="Unassembled WGS sequence"/>
</dbReference>
<dbReference type="GO" id="GO:0004556">
    <property type="term" value="F:alpha-amylase activity"/>
    <property type="evidence" value="ECO:0007669"/>
    <property type="project" value="TreeGrafter"/>
</dbReference>
<evidence type="ECO:0000313" key="3">
    <source>
        <dbReference type="Proteomes" id="UP000010408"/>
    </source>
</evidence>
<gene>
    <name evidence="2" type="ORF">HMPREF9134_00200</name>
</gene>
<dbReference type="PANTHER" id="PTHR10357">
    <property type="entry name" value="ALPHA-AMYLASE FAMILY MEMBER"/>
    <property type="match status" value="1"/>
</dbReference>
<dbReference type="GO" id="GO:0009313">
    <property type="term" value="P:oligosaccharide catabolic process"/>
    <property type="evidence" value="ECO:0007669"/>
    <property type="project" value="TreeGrafter"/>
</dbReference>
<evidence type="ECO:0000259" key="1">
    <source>
        <dbReference type="SMART" id="SM00642"/>
    </source>
</evidence>
<proteinExistence type="predicted"/>
<feature type="domain" description="Glycosyl hydrolase family 13 catalytic" evidence="1">
    <location>
        <begin position="10"/>
        <end position="420"/>
    </location>
</feature>
<dbReference type="eggNOG" id="COG0366">
    <property type="taxonomic scope" value="Bacteria"/>
</dbReference>
<dbReference type="Gene3D" id="3.20.20.80">
    <property type="entry name" value="Glycosidases"/>
    <property type="match status" value="2"/>
</dbReference>
<dbReference type="SMART" id="SM00642">
    <property type="entry name" value="Aamy"/>
    <property type="match status" value="1"/>
</dbReference>
<dbReference type="EMBL" id="AMEQ01000006">
    <property type="protein sequence ID" value="EKY03019.1"/>
    <property type="molecule type" value="Genomic_DNA"/>
</dbReference>
<dbReference type="HOGENOM" id="CLU_023351_0_0_10"/>
<protein>
    <submittedName>
        <fullName evidence="2">Alpha amylase, catalytic domain protein</fullName>
    </submittedName>
</protein>
<dbReference type="AlphaFoldDB" id="L1NHM8"/>
<dbReference type="InterPro" id="IPR006047">
    <property type="entry name" value="GH13_cat_dom"/>
</dbReference>
<reference evidence="2 3" key="1">
    <citation type="submission" date="2012-05" db="EMBL/GenBank/DDBJ databases">
        <authorList>
            <person name="Weinstock G."/>
            <person name="Sodergren E."/>
            <person name="Lobos E.A."/>
            <person name="Fulton L."/>
            <person name="Fulton R."/>
            <person name="Courtney L."/>
            <person name="Fronick C."/>
            <person name="O'Laughlin M."/>
            <person name="Godfrey J."/>
            <person name="Wilson R.M."/>
            <person name="Miner T."/>
            <person name="Farmer C."/>
            <person name="Delehaunty K."/>
            <person name="Cordes M."/>
            <person name="Minx P."/>
            <person name="Tomlinson C."/>
            <person name="Chen J."/>
            <person name="Wollam A."/>
            <person name="Pepin K.H."/>
            <person name="Bhonagiri V."/>
            <person name="Zhang X."/>
            <person name="Suruliraj S."/>
            <person name="Warren W."/>
            <person name="Mitreva M."/>
            <person name="Mardis E.R."/>
            <person name="Wilson R.K."/>
        </authorList>
    </citation>
    <scope>NUCLEOTIDE SEQUENCE [LARGE SCALE GENOMIC DNA]</scope>
    <source>
        <strain evidence="2 3">F0037</strain>
    </source>
</reference>
<organism evidence="2 3">
    <name type="scientific">Porphyromonas catoniae F0037</name>
    <dbReference type="NCBI Taxonomy" id="1127696"/>
    <lineage>
        <taxon>Bacteria</taxon>
        <taxon>Pseudomonadati</taxon>
        <taxon>Bacteroidota</taxon>
        <taxon>Bacteroidia</taxon>
        <taxon>Bacteroidales</taxon>
        <taxon>Porphyromonadaceae</taxon>
        <taxon>Porphyromonas</taxon>
    </lineage>
</organism>
<dbReference type="RefSeq" id="WP_005468324.1">
    <property type="nucleotide sequence ID" value="NZ_KB291038.1"/>
</dbReference>
<dbReference type="Pfam" id="PF00128">
    <property type="entry name" value="Alpha-amylase"/>
    <property type="match status" value="1"/>
</dbReference>
<dbReference type="PATRIC" id="fig|1127696.3.peg.164"/>
<sequence length="559" mass="62449">MKSDKTVIYSVLTRLWGNKSKHPRPSGTLAENGSGKFSSFTKEALAYIRSLGTTHVWYIGVLEHATKTNYSSIGIQPDHPDTVKGEAGSPYAVKDYYDIDPDLAEDPTRRQEEFDALLRRTHEAGLKVLMDFVPNHVARCYHSDAKPAATQDLGEGDDKHQSFSPANNFYYLPDSSLILPHHSPDTSLYVEAPARATGNDCFTSTPSVNDWYETVKLNYGIDYLHGGTAYTDPIPDTWLKMRDILRYWAARGVDGFRCDMAELVPENFWSWCITSLREEGYDLLFLAEVYQPHRYEAYLEAGFDYLYDKVGVYDRLIQIGQGKVSATPEFTWVRDAVGASQGKMCYFMENHDEQRLASPFVLGDAMKGAVLSAVGALSGTNPFLLYFAQELGEEGMAEEGFSGCDGRTSIFDYWSLEKLQRLEEGGYSTKCLTPHEQTLLSLYRTIGELCHLPVIQHGGYFGLSPEAEGRADQVLSYVRYWGKELFLVVANLADDVREVALPFPEGFFSASGLSVGEDVYKAVDKLTGQELVVSLTPWAPLRLDVPSGGLRLLHLVPLD</sequence>
<evidence type="ECO:0000313" key="2">
    <source>
        <dbReference type="EMBL" id="EKY03019.1"/>
    </source>
</evidence>
<comment type="caution">
    <text evidence="2">The sequence shown here is derived from an EMBL/GenBank/DDBJ whole genome shotgun (WGS) entry which is preliminary data.</text>
</comment>
<name>L1NHM8_9PORP</name>
<dbReference type="PANTHER" id="PTHR10357:SF205">
    <property type="entry name" value="O-GLYCOSYL HYDROLASE FAMILY 13"/>
    <property type="match status" value="1"/>
</dbReference>
<dbReference type="SUPFAM" id="SSF51011">
    <property type="entry name" value="Glycosyl hydrolase domain"/>
    <property type="match status" value="1"/>
</dbReference>